<dbReference type="GO" id="GO:0016740">
    <property type="term" value="F:transferase activity"/>
    <property type="evidence" value="ECO:0007669"/>
    <property type="project" value="UniProtKB-KW"/>
</dbReference>
<feature type="transmembrane region" description="Helical" evidence="8">
    <location>
        <begin position="127"/>
        <end position="153"/>
    </location>
</feature>
<feature type="transmembrane region" description="Helical" evidence="8">
    <location>
        <begin position="362"/>
        <end position="379"/>
    </location>
</feature>
<dbReference type="PANTHER" id="PTHR22926:SF3">
    <property type="entry name" value="UNDECAPRENYL-PHOSPHATE ALPHA-N-ACETYLGLUCOSAMINYL 1-PHOSPHATE TRANSFERASE"/>
    <property type="match status" value="1"/>
</dbReference>
<evidence type="ECO:0000313" key="10">
    <source>
        <dbReference type="Proteomes" id="UP000654345"/>
    </source>
</evidence>
<feature type="transmembrane region" description="Helical" evidence="8">
    <location>
        <begin position="338"/>
        <end position="356"/>
    </location>
</feature>
<sequence length="419" mass="46076">MALLRIVEAQVSSFSLPDLLLILGGGAVAFLLSYLFTFGVIKFCTRFDLLDRPTKERDRIHKKPVPRLGGVAIFLAFVVASLIFYASNHEVKPDEMIRFILLMAASLLLVAVHAYDDVRGMRALHKFIVQSLAVVIILGPWNWHFYGIILFGFSNPFGVAVEHPGLPWYQQPIISILIHKPDITWLAIPAVIVTWFWFTGMTNTINFVDGLDGLATGVVGITGFFITIISIYLGQYTIGLLAGIFTGAVLGFLPHNWSPAKIFMGDSGAQFLGFMLAALSIMGGAKLALALMVLGVPILDVAVIIVSRLRRGQSFAQPDTTSHLHYRLMATGLNAKQICYIFYGLTTAFGLLALSLPKGVKIVGLLLVGATMLFLTFWLDNLQKQRETLLNSPRPPLSDEQESNPTGGEHHHARLQTES</sequence>
<protein>
    <submittedName>
        <fullName evidence="9">Undecaprenyl-phosphate alpha-N-acetylglucosaminyl 1-phosphate transferase</fullName>
    </submittedName>
</protein>
<evidence type="ECO:0000256" key="8">
    <source>
        <dbReference type="SAM" id="Phobius"/>
    </source>
</evidence>
<evidence type="ECO:0000313" key="9">
    <source>
        <dbReference type="EMBL" id="GHO54317.1"/>
    </source>
</evidence>
<feature type="transmembrane region" description="Helical" evidence="8">
    <location>
        <begin position="210"/>
        <end position="232"/>
    </location>
</feature>
<comment type="subcellular location">
    <subcellularLocation>
        <location evidence="1">Cell membrane</location>
        <topology evidence="1">Multi-pass membrane protein</topology>
    </subcellularLocation>
</comment>
<proteinExistence type="predicted"/>
<accession>A0ABQ3UNY6</accession>
<dbReference type="CDD" id="cd06853">
    <property type="entry name" value="GT_WecA_like"/>
    <property type="match status" value="1"/>
</dbReference>
<keyword evidence="4 8" id="KW-0812">Transmembrane</keyword>
<feature type="transmembrane region" description="Helical" evidence="8">
    <location>
        <begin position="173"/>
        <end position="198"/>
    </location>
</feature>
<evidence type="ECO:0000256" key="6">
    <source>
        <dbReference type="ARBA" id="ARBA00023136"/>
    </source>
</evidence>
<organism evidence="9 10">
    <name type="scientific">Ktedonobacter robiniae</name>
    <dbReference type="NCBI Taxonomy" id="2778365"/>
    <lineage>
        <taxon>Bacteria</taxon>
        <taxon>Bacillati</taxon>
        <taxon>Chloroflexota</taxon>
        <taxon>Ktedonobacteria</taxon>
        <taxon>Ktedonobacterales</taxon>
        <taxon>Ktedonobacteraceae</taxon>
        <taxon>Ktedonobacter</taxon>
    </lineage>
</organism>
<keyword evidence="6 8" id="KW-0472">Membrane</keyword>
<gene>
    <name evidence="9" type="ORF">KSB_27920</name>
</gene>
<keyword evidence="3 9" id="KW-0808">Transferase</keyword>
<feature type="transmembrane region" description="Helical" evidence="8">
    <location>
        <begin position="65"/>
        <end position="85"/>
    </location>
</feature>
<feature type="transmembrane region" description="Helical" evidence="8">
    <location>
        <begin position="287"/>
        <end position="306"/>
    </location>
</feature>
<dbReference type="RefSeq" id="WP_201371046.1">
    <property type="nucleotide sequence ID" value="NZ_BNJG01000001.1"/>
</dbReference>
<dbReference type="EMBL" id="BNJG01000001">
    <property type="protein sequence ID" value="GHO54317.1"/>
    <property type="molecule type" value="Genomic_DNA"/>
</dbReference>
<keyword evidence="2" id="KW-1003">Cell membrane</keyword>
<evidence type="ECO:0000256" key="4">
    <source>
        <dbReference type="ARBA" id="ARBA00022692"/>
    </source>
</evidence>
<feature type="transmembrane region" description="Helical" evidence="8">
    <location>
        <begin position="20"/>
        <end position="44"/>
    </location>
</feature>
<feature type="transmembrane region" description="Helical" evidence="8">
    <location>
        <begin position="97"/>
        <end position="115"/>
    </location>
</feature>
<dbReference type="Pfam" id="PF00953">
    <property type="entry name" value="Glycos_transf_4"/>
    <property type="match status" value="1"/>
</dbReference>
<evidence type="ECO:0000256" key="3">
    <source>
        <dbReference type="ARBA" id="ARBA00022679"/>
    </source>
</evidence>
<evidence type="ECO:0000256" key="7">
    <source>
        <dbReference type="SAM" id="MobiDB-lite"/>
    </source>
</evidence>
<evidence type="ECO:0000256" key="5">
    <source>
        <dbReference type="ARBA" id="ARBA00022989"/>
    </source>
</evidence>
<name>A0ABQ3UNY6_9CHLR</name>
<keyword evidence="10" id="KW-1185">Reference proteome</keyword>
<comment type="caution">
    <text evidence="9">The sequence shown here is derived from an EMBL/GenBank/DDBJ whole genome shotgun (WGS) entry which is preliminary data.</text>
</comment>
<dbReference type="InterPro" id="IPR000715">
    <property type="entry name" value="Glycosyl_transferase_4"/>
</dbReference>
<feature type="region of interest" description="Disordered" evidence="7">
    <location>
        <begin position="390"/>
        <end position="419"/>
    </location>
</feature>
<keyword evidence="5 8" id="KW-1133">Transmembrane helix</keyword>
<evidence type="ECO:0000256" key="2">
    <source>
        <dbReference type="ARBA" id="ARBA00022475"/>
    </source>
</evidence>
<reference evidence="9 10" key="1">
    <citation type="journal article" date="2021" name="Int. J. Syst. Evol. Microbiol.">
        <title>Reticulibacter mediterranei gen. nov., sp. nov., within the new family Reticulibacteraceae fam. nov., and Ktedonospora formicarum gen. nov., sp. nov., Ktedonobacter robiniae sp. nov., Dictyobacter formicarum sp. nov. and Dictyobacter arantiisoli sp. nov., belonging to the class Ktedonobacteria.</title>
        <authorList>
            <person name="Yabe S."/>
            <person name="Zheng Y."/>
            <person name="Wang C.M."/>
            <person name="Sakai Y."/>
            <person name="Abe K."/>
            <person name="Yokota A."/>
            <person name="Donadio S."/>
            <person name="Cavaletti L."/>
            <person name="Monciardini P."/>
        </authorList>
    </citation>
    <scope>NUCLEOTIDE SEQUENCE [LARGE SCALE GENOMIC DNA]</scope>
    <source>
        <strain evidence="9 10">SOSP1-30</strain>
    </source>
</reference>
<feature type="transmembrane region" description="Helical" evidence="8">
    <location>
        <begin position="262"/>
        <end position="281"/>
    </location>
</feature>
<evidence type="ECO:0000256" key="1">
    <source>
        <dbReference type="ARBA" id="ARBA00004651"/>
    </source>
</evidence>
<dbReference type="Proteomes" id="UP000654345">
    <property type="component" value="Unassembled WGS sequence"/>
</dbReference>
<feature type="transmembrane region" description="Helical" evidence="8">
    <location>
        <begin position="238"/>
        <end position="255"/>
    </location>
</feature>
<dbReference type="PANTHER" id="PTHR22926">
    <property type="entry name" value="PHOSPHO-N-ACETYLMURAMOYL-PENTAPEPTIDE-TRANSFERASE"/>
    <property type="match status" value="1"/>
</dbReference>